<evidence type="ECO:0000313" key="1">
    <source>
        <dbReference type="EMBL" id="QNO47716.1"/>
    </source>
</evidence>
<accession>A0A7G9YI82</accession>
<dbReference type="InterPro" id="IPR027417">
    <property type="entry name" value="P-loop_NTPase"/>
</dbReference>
<organism evidence="1">
    <name type="scientific">Candidatus Methanogaster sp. ANME-2c ERB4</name>
    <dbReference type="NCBI Taxonomy" id="2759911"/>
    <lineage>
        <taxon>Archaea</taxon>
        <taxon>Methanobacteriati</taxon>
        <taxon>Methanobacteriota</taxon>
        <taxon>Stenosarchaea group</taxon>
        <taxon>Methanomicrobia</taxon>
        <taxon>Methanosarcinales</taxon>
        <taxon>ANME-2 cluster</taxon>
        <taxon>Candidatus Methanogasteraceae</taxon>
        <taxon>Candidatus Methanogaster</taxon>
    </lineage>
</organism>
<dbReference type="AlphaFoldDB" id="A0A7G9YI82"/>
<dbReference type="SUPFAM" id="SSF48371">
    <property type="entry name" value="ARM repeat"/>
    <property type="match status" value="1"/>
</dbReference>
<dbReference type="Pfam" id="PF13289">
    <property type="entry name" value="SIR2_2"/>
    <property type="match status" value="1"/>
</dbReference>
<protein>
    <submittedName>
        <fullName evidence="1">Uncharacterized protein</fullName>
    </submittedName>
</protein>
<proteinExistence type="predicted"/>
<dbReference type="SUPFAM" id="SSF52540">
    <property type="entry name" value="P-loop containing nucleoside triphosphate hydrolases"/>
    <property type="match status" value="1"/>
</dbReference>
<dbReference type="SUPFAM" id="SSF52467">
    <property type="entry name" value="DHS-like NAD/FAD-binding domain"/>
    <property type="match status" value="1"/>
</dbReference>
<dbReference type="InterPro" id="IPR016024">
    <property type="entry name" value="ARM-type_fold"/>
</dbReference>
<dbReference type="Gene3D" id="1.25.10.10">
    <property type="entry name" value="Leucine-rich Repeat Variant"/>
    <property type="match status" value="1"/>
</dbReference>
<reference evidence="1" key="1">
    <citation type="submission" date="2020-06" db="EMBL/GenBank/DDBJ databases">
        <title>Unique genomic features of the anaerobic methanotrophic archaea.</title>
        <authorList>
            <person name="Chadwick G.L."/>
            <person name="Skennerton C.T."/>
            <person name="Laso-Perez R."/>
            <person name="Leu A.O."/>
            <person name="Speth D.R."/>
            <person name="Yu H."/>
            <person name="Morgan-Lang C."/>
            <person name="Hatzenpichler R."/>
            <person name="Goudeau D."/>
            <person name="Malmstrom R."/>
            <person name="Brazelton W.J."/>
            <person name="Woyke T."/>
            <person name="Hallam S.J."/>
            <person name="Tyson G.W."/>
            <person name="Wegener G."/>
            <person name="Boetius A."/>
            <person name="Orphan V."/>
        </authorList>
    </citation>
    <scope>NUCLEOTIDE SEQUENCE</scope>
</reference>
<sequence>MERFPKHFIDAILSKECILFIGSGISMWSGLPGWGRLIEQMVEFLSDRRLQAEEKSEINQILSRGDLLTAASLCAPLMRKGNFRDFIDEVFIDPNPKPHEIHRIIVDLGPDSFITTNYDRLIDSAYQMVHDGLVLSPVNNDQPIEQARILKHGASRFIFAPHGRVEKCGTIVLTREDYRGLKYNSKATIQTLQHLLISRPVVYLGFGLQDPDFLMIKDEIAATYQGGERDHFAIMPDVSDLQKDFWNEQYGINILSYKTKEIEVTGDGGCKKIYQNHDELLLLLQDLRRTLKERSTIKTVVSTAKEPTPSFAVQIRSSLIRYCEDIVYKFSVRRSNGFALTAIFRKELSPDTEPGGDYGKQPSPFTRTKNMPVLELLNSYNNLILIGSPGAGKTHAVTTYAAILAESTLNMLRSTSEPKDANIVHSIPLILPMKEYTGDIKEMIASRLPRSVDADRALEYGCLVLIFDAVNEVSRDLVDTKVLANNISWIVSRFPRNKFIFTSRSMNYVSFLKPSVFELQPISLEAIDHYLEARCSISLNSLSDSIIEMLTNPLFLTLFVQANKEGRSKISNADNLLREYFSTIEQKLIQETELADLPLIKLLTPIAYRMIDQGSQTVLPDHILAHFHSIFRDYSQLGSNAASEIFQTLISLGVLVPDAEGKIGLFHQTALEYLAAVELVSLYHNDPLVLEEKLDLFRWDETIILFISLLSPEQSKAVLSQIAETDIVFACRAFESATIQEQNIGLQLSDIISEKLANALLSNAEKHSIAQAIHHIGPYGRKAMLLRLLDDPVMAGESAISLARMGVKGAVPKITELLLNDNVWPSDFAQSLELLADESMIPQLIKYGNEVEEEGLADSNLAEILSNFESNELYTEISKLVQSEVAKERQFAAEILKKIDSDRARECLAQMLYDSDAGVRWGAIFGLGGAFDRRPYESTAIVSQMFELLANEESGEWAAGYLRGLTDDAITKEAASRLQSPRNEYDRINLCAVIAKSDPETSKRTLFDALDNYNPAFHKPLYNAIASLSKDYIIPEIFAYLETDDVKLRLTVLETLRWTLGHDEQLHISKEDCEHIITLWENSDDYMGKNIAGCLLTDNFSAVSKGMLLKRFSDATYPFREQLIEFVARLPLVKGDLSMDVIEWLVTRLGYDGETHPVYSWNPAARILGMVCDEGTLKEKLIPLLNSSNEVLRSNAYIAVSEAERILGKRFIRK</sequence>
<dbReference type="EMBL" id="MT631272">
    <property type="protein sequence ID" value="QNO47716.1"/>
    <property type="molecule type" value="Genomic_DNA"/>
</dbReference>
<name>A0A7G9YI82_9EURY</name>
<dbReference type="InterPro" id="IPR029035">
    <property type="entry name" value="DHS-like_NAD/FAD-binding_dom"/>
</dbReference>
<dbReference type="InterPro" id="IPR011989">
    <property type="entry name" value="ARM-like"/>
</dbReference>
<dbReference type="Gene3D" id="3.40.50.300">
    <property type="entry name" value="P-loop containing nucleotide triphosphate hydrolases"/>
    <property type="match status" value="1"/>
</dbReference>
<gene>
    <name evidence="1" type="ORF">LDJELIEA_00014</name>
</gene>